<evidence type="ECO:0000256" key="2">
    <source>
        <dbReference type="ARBA" id="ARBA00022643"/>
    </source>
</evidence>
<gene>
    <name evidence="6" type="ORF">ACFP1Z_09860</name>
</gene>
<dbReference type="NCBIfam" id="TIGR03619">
    <property type="entry name" value="F420_Rv2161c"/>
    <property type="match status" value="1"/>
</dbReference>
<dbReference type="Proteomes" id="UP001596083">
    <property type="component" value="Unassembled WGS sequence"/>
</dbReference>
<dbReference type="SUPFAM" id="SSF51679">
    <property type="entry name" value="Bacterial luciferase-like"/>
    <property type="match status" value="1"/>
</dbReference>
<dbReference type="PANTHER" id="PTHR42847:SF4">
    <property type="entry name" value="ALKANESULFONATE MONOOXYGENASE-RELATED"/>
    <property type="match status" value="1"/>
</dbReference>
<evidence type="ECO:0000256" key="1">
    <source>
        <dbReference type="ARBA" id="ARBA00022630"/>
    </source>
</evidence>
<dbReference type="EC" id="1.-.-.-" evidence="6"/>
<reference evidence="7" key="1">
    <citation type="journal article" date="2019" name="Int. J. Syst. Evol. Microbiol.">
        <title>The Global Catalogue of Microorganisms (GCM) 10K type strain sequencing project: providing services to taxonomists for standard genome sequencing and annotation.</title>
        <authorList>
            <consortium name="The Broad Institute Genomics Platform"/>
            <consortium name="The Broad Institute Genome Sequencing Center for Infectious Disease"/>
            <person name="Wu L."/>
            <person name="Ma J."/>
        </authorList>
    </citation>
    <scope>NUCLEOTIDE SEQUENCE [LARGE SCALE GENOMIC DNA]</scope>
    <source>
        <strain evidence="7">CGMCC 4.7304</strain>
    </source>
</reference>
<comment type="caution">
    <text evidence="6">The sequence shown here is derived from an EMBL/GenBank/DDBJ whole genome shotgun (WGS) entry which is preliminary data.</text>
</comment>
<protein>
    <submittedName>
        <fullName evidence="6">TIGR03619 family F420-dependent LLM class oxidoreductase</fullName>
        <ecNumber evidence="6">1.-.-.-</ecNumber>
    </submittedName>
</protein>
<dbReference type="Pfam" id="PF00296">
    <property type="entry name" value="Bac_luciferase"/>
    <property type="match status" value="1"/>
</dbReference>
<evidence type="ECO:0000313" key="6">
    <source>
        <dbReference type="EMBL" id="MFC5720464.1"/>
    </source>
</evidence>
<keyword evidence="4" id="KW-0503">Monooxygenase</keyword>
<dbReference type="InterPro" id="IPR050172">
    <property type="entry name" value="SsuD_RutA_monooxygenase"/>
</dbReference>
<keyword evidence="7" id="KW-1185">Reference proteome</keyword>
<keyword evidence="3 6" id="KW-0560">Oxidoreductase</keyword>
<dbReference type="InterPro" id="IPR019921">
    <property type="entry name" value="Lucif-like_OxRdtase_Rv2161c"/>
</dbReference>
<dbReference type="GO" id="GO:0016491">
    <property type="term" value="F:oxidoreductase activity"/>
    <property type="evidence" value="ECO:0007669"/>
    <property type="project" value="UniProtKB-KW"/>
</dbReference>
<dbReference type="PANTHER" id="PTHR42847">
    <property type="entry name" value="ALKANESULFONATE MONOOXYGENASE"/>
    <property type="match status" value="1"/>
</dbReference>
<name>A0ABW0YV65_9ACTN</name>
<evidence type="ECO:0000313" key="7">
    <source>
        <dbReference type="Proteomes" id="UP001596083"/>
    </source>
</evidence>
<sequence>MDIGIALPQHGTHARPETIAAFARDAEAAGFDSLWVGDRTLAPTEPSDVYPGGTPENPLPPAHRTFLDPLTVLTVAATATSRVRLGTSTFTAPLHPPVLPARALTTLDRVSGGRLDVGFGVGWLRDEYTATGADFGERGARLDEFLDVLHGIWTQEEYGHEGTYWHIPRSHFGLRPLQQPHPPVYLGGVSPAAMRRVGRRAAGWMGVVLPAEAHAALWETARRAAREAGRDPDALRQRLRLNPGPGSTAEEITAALSGVRDPGADCFIDLQGCVREPEEALSLGVKVLELLRGA</sequence>
<dbReference type="InterPro" id="IPR036661">
    <property type="entry name" value="Luciferase-like_sf"/>
</dbReference>
<organism evidence="6 7">
    <name type="scientific">Streptomyces gamaensis</name>
    <dbReference type="NCBI Taxonomy" id="1763542"/>
    <lineage>
        <taxon>Bacteria</taxon>
        <taxon>Bacillati</taxon>
        <taxon>Actinomycetota</taxon>
        <taxon>Actinomycetes</taxon>
        <taxon>Kitasatosporales</taxon>
        <taxon>Streptomycetaceae</taxon>
        <taxon>Streptomyces</taxon>
    </lineage>
</organism>
<feature type="domain" description="Luciferase-like" evidence="5">
    <location>
        <begin position="8"/>
        <end position="256"/>
    </location>
</feature>
<evidence type="ECO:0000256" key="4">
    <source>
        <dbReference type="ARBA" id="ARBA00023033"/>
    </source>
</evidence>
<keyword evidence="2" id="KW-0288">FMN</keyword>
<evidence type="ECO:0000259" key="5">
    <source>
        <dbReference type="Pfam" id="PF00296"/>
    </source>
</evidence>
<dbReference type="InterPro" id="IPR011251">
    <property type="entry name" value="Luciferase-like_dom"/>
</dbReference>
<accession>A0ABW0YV65</accession>
<keyword evidence="1" id="KW-0285">Flavoprotein</keyword>
<dbReference type="Gene3D" id="3.20.20.30">
    <property type="entry name" value="Luciferase-like domain"/>
    <property type="match status" value="1"/>
</dbReference>
<proteinExistence type="predicted"/>
<evidence type="ECO:0000256" key="3">
    <source>
        <dbReference type="ARBA" id="ARBA00023002"/>
    </source>
</evidence>
<dbReference type="RefSeq" id="WP_390315610.1">
    <property type="nucleotide sequence ID" value="NZ_JBHSPB010000005.1"/>
</dbReference>
<dbReference type="EMBL" id="JBHSPB010000005">
    <property type="protein sequence ID" value="MFC5720464.1"/>
    <property type="molecule type" value="Genomic_DNA"/>
</dbReference>